<evidence type="ECO:0000313" key="1">
    <source>
        <dbReference type="EMBL" id="MFC6958291.1"/>
    </source>
</evidence>
<dbReference type="InterPro" id="IPR046237">
    <property type="entry name" value="DUF6270"/>
</dbReference>
<accession>A0ABW2DBJ4</accession>
<dbReference type="RefSeq" id="WP_382346742.1">
    <property type="nucleotide sequence ID" value="NZ_JBHMBP010000001.1"/>
</dbReference>
<name>A0ABW2DBJ4_9ACTN</name>
<sequence length="238" mass="26061">MKYSLIGSCVTRDAGDLGAHPLPRPEYYFSRTRIQSIVSDPTPLDPATVKLDSEFQRRVIIQDHDKSVARIAPTLDHPVVIDLIDERAPLVDTGHGLVAATLHFNQAGLGERGDAPVAEDRELADDGPFAEAARRFAALLPDQPVVVHRAMWATEDTSGAPLSNHELAARSNTWLDRAYDLLEAAVGPRATSVTLPPELVVADPGHRWGLAPFHFPDRYYDELADRLRAALAPASARR</sequence>
<protein>
    <submittedName>
        <fullName evidence="1">DUF6270 domain-containing protein</fullName>
    </submittedName>
</protein>
<dbReference type="EMBL" id="JBHSYS010000003">
    <property type="protein sequence ID" value="MFC6958291.1"/>
    <property type="molecule type" value="Genomic_DNA"/>
</dbReference>
<proteinExistence type="predicted"/>
<evidence type="ECO:0000313" key="2">
    <source>
        <dbReference type="Proteomes" id="UP001596470"/>
    </source>
</evidence>
<reference evidence="2" key="1">
    <citation type="journal article" date="2019" name="Int. J. Syst. Evol. Microbiol.">
        <title>The Global Catalogue of Microorganisms (GCM) 10K type strain sequencing project: providing services to taxonomists for standard genome sequencing and annotation.</title>
        <authorList>
            <consortium name="The Broad Institute Genomics Platform"/>
            <consortium name="The Broad Institute Genome Sequencing Center for Infectious Disease"/>
            <person name="Wu L."/>
            <person name="Ma J."/>
        </authorList>
    </citation>
    <scope>NUCLEOTIDE SEQUENCE [LARGE SCALE GENOMIC DNA]</scope>
    <source>
        <strain evidence="2">KACC 12634</strain>
    </source>
</reference>
<comment type="caution">
    <text evidence="1">The sequence shown here is derived from an EMBL/GenBank/DDBJ whole genome shotgun (WGS) entry which is preliminary data.</text>
</comment>
<keyword evidence="2" id="KW-1185">Reference proteome</keyword>
<gene>
    <name evidence="1" type="ORF">ACFQS3_13890</name>
</gene>
<dbReference type="Pfam" id="PF19786">
    <property type="entry name" value="DUF6270"/>
    <property type="match status" value="1"/>
</dbReference>
<dbReference type="Proteomes" id="UP001596470">
    <property type="component" value="Unassembled WGS sequence"/>
</dbReference>
<organism evidence="1 2">
    <name type="scientific">Glycomyces mayteni</name>
    <dbReference type="NCBI Taxonomy" id="543887"/>
    <lineage>
        <taxon>Bacteria</taxon>
        <taxon>Bacillati</taxon>
        <taxon>Actinomycetota</taxon>
        <taxon>Actinomycetes</taxon>
        <taxon>Glycomycetales</taxon>
        <taxon>Glycomycetaceae</taxon>
        <taxon>Glycomyces</taxon>
    </lineage>
</organism>